<gene>
    <name evidence="3" type="ORF">EHUX00137_LOCUS18979</name>
    <name evidence="4" type="ORF">EHUX00137_LOCUS18980</name>
</gene>
<feature type="domain" description="Gfo/Idh/MocA-like oxidoreductase N-terminal" evidence="2">
    <location>
        <begin position="111"/>
        <end position="192"/>
    </location>
</feature>
<organism evidence="4">
    <name type="scientific">Emiliania huxleyi</name>
    <name type="common">Coccolithophore</name>
    <name type="synonym">Pontosphaera huxleyi</name>
    <dbReference type="NCBI Taxonomy" id="2903"/>
    <lineage>
        <taxon>Eukaryota</taxon>
        <taxon>Haptista</taxon>
        <taxon>Haptophyta</taxon>
        <taxon>Prymnesiophyceae</taxon>
        <taxon>Isochrysidales</taxon>
        <taxon>Noelaerhabdaceae</taxon>
        <taxon>Emiliania</taxon>
    </lineage>
</organism>
<dbReference type="GO" id="GO:0006740">
    <property type="term" value="P:NADPH regeneration"/>
    <property type="evidence" value="ECO:0007669"/>
    <property type="project" value="TreeGrafter"/>
</dbReference>
<dbReference type="GO" id="GO:0000166">
    <property type="term" value="F:nucleotide binding"/>
    <property type="evidence" value="ECO:0007669"/>
    <property type="project" value="InterPro"/>
</dbReference>
<name>A0A6V2RGI0_EMIHU</name>
<dbReference type="Gene3D" id="3.40.50.720">
    <property type="entry name" value="NAD(P)-binding Rossmann-like Domain"/>
    <property type="match status" value="1"/>
</dbReference>
<protein>
    <recommendedName>
        <fullName evidence="2">Gfo/Idh/MocA-like oxidoreductase N-terminal domain-containing protein</fullName>
    </recommendedName>
</protein>
<keyword evidence="1" id="KW-0560">Oxidoreductase</keyword>
<accession>A0A6V2RGI0</accession>
<evidence type="ECO:0000256" key="1">
    <source>
        <dbReference type="ARBA" id="ARBA00023002"/>
    </source>
</evidence>
<evidence type="ECO:0000313" key="3">
    <source>
        <dbReference type="EMBL" id="CAE0551777.1"/>
    </source>
</evidence>
<dbReference type="EMBL" id="HBIR01024738">
    <property type="protein sequence ID" value="CAE0551778.1"/>
    <property type="molecule type" value="Transcribed_RNA"/>
</dbReference>
<dbReference type="InterPro" id="IPR036291">
    <property type="entry name" value="NAD(P)-bd_dom_sf"/>
</dbReference>
<reference evidence="4" key="1">
    <citation type="submission" date="2021-01" db="EMBL/GenBank/DDBJ databases">
        <authorList>
            <person name="Corre E."/>
            <person name="Pelletier E."/>
            <person name="Niang G."/>
            <person name="Scheremetjew M."/>
            <person name="Finn R."/>
            <person name="Kale V."/>
            <person name="Holt S."/>
            <person name="Cochrane G."/>
            <person name="Meng A."/>
            <person name="Brown T."/>
            <person name="Cohen L."/>
        </authorList>
    </citation>
    <scope>NUCLEOTIDE SEQUENCE</scope>
    <source>
        <strain evidence="4">379</strain>
    </source>
</reference>
<dbReference type="EMBL" id="HBIR01024737">
    <property type="protein sequence ID" value="CAE0551777.1"/>
    <property type="molecule type" value="Transcribed_RNA"/>
</dbReference>
<dbReference type="PANTHER" id="PTHR42840">
    <property type="entry name" value="NAD(P)-BINDING ROSSMANN-FOLD SUPERFAMILY PROTEIN-RELATED"/>
    <property type="match status" value="1"/>
</dbReference>
<sequence length="413" mass="44371">MLSVLILGAAGAHDRSAPPSSLSRSRVLQHQQQSTRGDALATVQCLRGGGGDKCDVILVGCGVPKRGMGWYHAKQMLDGDVPSATLTTVVEPWFLGQGKDSPPGQTFGVWAEEMSKAHGTKFCASLDEVSINGPTMALISGRTADNPRLLKEVIDLGCTAVYLEKPGAPTVKELEEMRAYAKSKGVQVFMGYNKNVTPYVRKALEFARKQKGETTTTYYHNNAYKPDELPECFERNAEGMLKNMAIHELALLATYWGVTVDNIKSVTPDAAFSECKTLTGPGGKQFTDFAKVGFTVETKDGKTITLMIDRCGSDSGGNSIAVVSDASGKELFRAETPDAALSTKVAEAAAKDPEMMPYFFLQHDDYITLKELSSSHVIKGAAGAPEGMATIDVAVDALKVAEYLTPLLQDALK</sequence>
<dbReference type="Pfam" id="PF01408">
    <property type="entry name" value="GFO_IDH_MocA"/>
    <property type="match status" value="1"/>
</dbReference>
<proteinExistence type="predicted"/>
<dbReference type="GO" id="GO:0016491">
    <property type="term" value="F:oxidoreductase activity"/>
    <property type="evidence" value="ECO:0007669"/>
    <property type="project" value="UniProtKB-KW"/>
</dbReference>
<dbReference type="AlphaFoldDB" id="A0A6V2RGI0"/>
<dbReference type="GO" id="GO:0005737">
    <property type="term" value="C:cytoplasm"/>
    <property type="evidence" value="ECO:0007669"/>
    <property type="project" value="TreeGrafter"/>
</dbReference>
<evidence type="ECO:0000313" key="4">
    <source>
        <dbReference type="EMBL" id="CAE0551778.1"/>
    </source>
</evidence>
<evidence type="ECO:0000259" key="2">
    <source>
        <dbReference type="Pfam" id="PF01408"/>
    </source>
</evidence>
<dbReference type="SUPFAM" id="SSF51735">
    <property type="entry name" value="NAD(P)-binding Rossmann-fold domains"/>
    <property type="match status" value="1"/>
</dbReference>
<dbReference type="PANTHER" id="PTHR42840:SF3">
    <property type="entry name" value="BINDING ROSSMANN FOLD OXIDOREDUCTASE, PUTATIVE (AFU_ORTHOLOGUE AFUA_2G10240)-RELATED"/>
    <property type="match status" value="1"/>
</dbReference>
<dbReference type="InterPro" id="IPR000683">
    <property type="entry name" value="Gfo/Idh/MocA-like_OxRdtase_N"/>
</dbReference>